<dbReference type="RefSeq" id="WP_263252446.1">
    <property type="nucleotide sequence ID" value="NZ_BAABLT010000001.1"/>
</dbReference>
<gene>
    <name evidence="3" type="ORF">ACFQ16_07820</name>
</gene>
<protein>
    <recommendedName>
        <fullName evidence="2">Fumarase C C-terminal domain-containing protein</fullName>
    </recommendedName>
</protein>
<dbReference type="InterPro" id="IPR018951">
    <property type="entry name" value="Fumarase_C_C"/>
</dbReference>
<feature type="domain" description="Fumarase C C-terminal" evidence="2">
    <location>
        <begin position="2"/>
        <end position="54"/>
    </location>
</feature>
<evidence type="ECO:0000259" key="2">
    <source>
        <dbReference type="Pfam" id="PF10415"/>
    </source>
</evidence>
<dbReference type="InterPro" id="IPR008948">
    <property type="entry name" value="L-Aspartase-like"/>
</dbReference>
<reference evidence="4" key="1">
    <citation type="journal article" date="2019" name="Int. J. Syst. Evol. Microbiol.">
        <title>The Global Catalogue of Microorganisms (GCM) 10K type strain sequencing project: providing services to taxonomists for standard genome sequencing and annotation.</title>
        <authorList>
            <consortium name="The Broad Institute Genomics Platform"/>
            <consortium name="The Broad Institute Genome Sequencing Center for Infectious Disease"/>
            <person name="Wu L."/>
            <person name="Ma J."/>
        </authorList>
    </citation>
    <scope>NUCLEOTIDE SEQUENCE [LARGE SCALE GENOMIC DNA]</scope>
    <source>
        <strain evidence="4">CCUG 56401</strain>
    </source>
</reference>
<name>A0ABW3FTL9_9PSEU</name>
<evidence type="ECO:0000313" key="3">
    <source>
        <dbReference type="EMBL" id="MFD0919647.1"/>
    </source>
</evidence>
<evidence type="ECO:0000256" key="1">
    <source>
        <dbReference type="ARBA" id="ARBA00023239"/>
    </source>
</evidence>
<dbReference type="Proteomes" id="UP001597018">
    <property type="component" value="Unassembled WGS sequence"/>
</dbReference>
<organism evidence="3 4">
    <name type="scientific">Saccharopolyspora rosea</name>
    <dbReference type="NCBI Taxonomy" id="524884"/>
    <lineage>
        <taxon>Bacteria</taxon>
        <taxon>Bacillati</taxon>
        <taxon>Actinomycetota</taxon>
        <taxon>Actinomycetes</taxon>
        <taxon>Pseudonocardiales</taxon>
        <taxon>Pseudonocardiaceae</taxon>
        <taxon>Saccharopolyspora</taxon>
    </lineage>
</organism>
<keyword evidence="1" id="KW-0456">Lyase</keyword>
<comment type="caution">
    <text evidence="3">The sequence shown here is derived from an EMBL/GenBank/DDBJ whole genome shotgun (WGS) entry which is preliminary data.</text>
</comment>
<proteinExistence type="predicted"/>
<sequence length="64" mass="6841">MMVTALSPVIGYDKASRIAHRALDENLTLKDAAIKSGVSEKLYDDVVVPEQLAHPGAAQPHAET</sequence>
<dbReference type="Gene3D" id="1.10.40.30">
    <property type="entry name" value="Fumarase/aspartase (C-terminal domain)"/>
    <property type="match status" value="1"/>
</dbReference>
<evidence type="ECO:0000313" key="4">
    <source>
        <dbReference type="Proteomes" id="UP001597018"/>
    </source>
</evidence>
<keyword evidence="4" id="KW-1185">Reference proteome</keyword>
<accession>A0ABW3FTL9</accession>
<dbReference type="SUPFAM" id="SSF48557">
    <property type="entry name" value="L-aspartase-like"/>
    <property type="match status" value="1"/>
</dbReference>
<dbReference type="Pfam" id="PF10415">
    <property type="entry name" value="FumaraseC_C"/>
    <property type="match status" value="1"/>
</dbReference>
<dbReference type="EMBL" id="JBHTIW010000003">
    <property type="protein sequence ID" value="MFD0919647.1"/>
    <property type="molecule type" value="Genomic_DNA"/>
</dbReference>